<comment type="caution">
    <text evidence="1">The sequence shown here is derived from an EMBL/GenBank/DDBJ whole genome shotgun (WGS) entry which is preliminary data.</text>
</comment>
<dbReference type="RefSeq" id="WP_353295989.1">
    <property type="nucleotide sequence ID" value="NZ_BAABWH010000010.1"/>
</dbReference>
<dbReference type="Proteomes" id="UP001481413">
    <property type="component" value="Unassembled WGS sequence"/>
</dbReference>
<accession>A0ABQ0A307</accession>
<protein>
    <submittedName>
        <fullName evidence="1">Uncharacterized protein</fullName>
    </submittedName>
</protein>
<name>A0ABQ0A307_9GAMM</name>
<proteinExistence type="predicted"/>
<sequence>MRIPLLPVAGTPTRQSAMKCAALVCTAGCPTSVTESLADSLPNVCFDCYSSEVSSALALCPHKDIYILISAEDIIGIEEEWLNANTALKGVSLKERNVFITAYDSDYLTPDWDTLLASFTSRGAVPALLEPAPVLS</sequence>
<gene>
    <name evidence="1" type="ORF">NBRC116585_28970</name>
</gene>
<dbReference type="EMBL" id="BAABWH010000010">
    <property type="protein sequence ID" value="GAA6146778.1"/>
    <property type="molecule type" value="Genomic_DNA"/>
</dbReference>
<reference evidence="1 2" key="1">
    <citation type="submission" date="2024-04" db="EMBL/GenBank/DDBJ databases">
        <title>Draft genome sequence of Thalassolituus maritimus NBRC 116585.</title>
        <authorList>
            <person name="Miyakawa T."/>
            <person name="Kusuya Y."/>
            <person name="Miura T."/>
        </authorList>
    </citation>
    <scope>NUCLEOTIDE SEQUENCE [LARGE SCALE GENOMIC DNA]</scope>
    <source>
        <strain evidence="1 2">5NW40-0001</strain>
    </source>
</reference>
<organism evidence="1 2">
    <name type="scientific">Thalassolituus maritimus</name>
    <dbReference type="NCBI Taxonomy" id="484498"/>
    <lineage>
        <taxon>Bacteria</taxon>
        <taxon>Pseudomonadati</taxon>
        <taxon>Pseudomonadota</taxon>
        <taxon>Gammaproteobacteria</taxon>
        <taxon>Oceanospirillales</taxon>
        <taxon>Oceanospirillaceae</taxon>
        <taxon>Thalassolituus</taxon>
    </lineage>
</organism>
<evidence type="ECO:0000313" key="1">
    <source>
        <dbReference type="EMBL" id="GAA6146778.1"/>
    </source>
</evidence>
<evidence type="ECO:0000313" key="2">
    <source>
        <dbReference type="Proteomes" id="UP001481413"/>
    </source>
</evidence>
<keyword evidence="2" id="KW-1185">Reference proteome</keyword>